<dbReference type="SUPFAM" id="SSF52058">
    <property type="entry name" value="L domain-like"/>
    <property type="match status" value="1"/>
</dbReference>
<evidence type="ECO:0000256" key="10">
    <source>
        <dbReference type="ARBA" id="ARBA00022729"/>
    </source>
</evidence>
<reference evidence="23" key="1">
    <citation type="submission" date="2019-12" db="EMBL/GenBank/DDBJ databases">
        <authorList>
            <person name="Scholes J."/>
        </authorList>
    </citation>
    <scope>NUCLEOTIDE SEQUENCE</scope>
</reference>
<feature type="transmembrane region" description="Helical" evidence="21">
    <location>
        <begin position="12"/>
        <end position="29"/>
    </location>
</feature>
<keyword evidence="12" id="KW-0547">Nucleotide-binding</keyword>
<evidence type="ECO:0000256" key="11">
    <source>
        <dbReference type="ARBA" id="ARBA00022737"/>
    </source>
</evidence>
<protein>
    <recommendedName>
        <fullName evidence="3">non-specific serine/threonine protein kinase</fullName>
        <ecNumber evidence="3">2.7.11.1</ecNumber>
    </recommendedName>
</protein>
<dbReference type="InterPro" id="IPR032675">
    <property type="entry name" value="LRR_dom_sf"/>
</dbReference>
<keyword evidence="15 21" id="KW-1133">Transmembrane helix</keyword>
<keyword evidence="13 23" id="KW-0418">Kinase</keyword>
<dbReference type="GO" id="GO:0005886">
    <property type="term" value="C:plasma membrane"/>
    <property type="evidence" value="ECO:0007669"/>
    <property type="project" value="UniProtKB-SubCell"/>
</dbReference>
<evidence type="ECO:0000256" key="6">
    <source>
        <dbReference type="ARBA" id="ARBA00022553"/>
    </source>
</evidence>
<comment type="similarity">
    <text evidence="2">Belongs to the RLP family.</text>
</comment>
<name>A0A9N7R8A4_STRHE</name>
<evidence type="ECO:0000256" key="9">
    <source>
        <dbReference type="ARBA" id="ARBA00022692"/>
    </source>
</evidence>
<evidence type="ECO:0000256" key="1">
    <source>
        <dbReference type="ARBA" id="ARBA00004251"/>
    </source>
</evidence>
<dbReference type="PANTHER" id="PTHR48052">
    <property type="entry name" value="UNNAMED PRODUCT"/>
    <property type="match status" value="1"/>
</dbReference>
<dbReference type="PANTHER" id="PTHR48052:SF8">
    <property type="entry name" value="LRR RECEPTOR-LIKE SERINE_THREONINE-PROTEIN KINASE FLS2"/>
    <property type="match status" value="1"/>
</dbReference>
<evidence type="ECO:0000256" key="12">
    <source>
        <dbReference type="ARBA" id="ARBA00022741"/>
    </source>
</evidence>
<comment type="catalytic activity">
    <reaction evidence="20">
        <text>L-seryl-[protein] + ATP = O-phospho-L-seryl-[protein] + ADP + H(+)</text>
        <dbReference type="Rhea" id="RHEA:17989"/>
        <dbReference type="Rhea" id="RHEA-COMP:9863"/>
        <dbReference type="Rhea" id="RHEA-COMP:11604"/>
        <dbReference type="ChEBI" id="CHEBI:15378"/>
        <dbReference type="ChEBI" id="CHEBI:29999"/>
        <dbReference type="ChEBI" id="CHEBI:30616"/>
        <dbReference type="ChEBI" id="CHEBI:83421"/>
        <dbReference type="ChEBI" id="CHEBI:456216"/>
        <dbReference type="EC" id="2.7.11.1"/>
    </reaction>
</comment>
<evidence type="ECO:0000256" key="8">
    <source>
        <dbReference type="ARBA" id="ARBA00022679"/>
    </source>
</evidence>
<comment type="caution">
    <text evidence="23">The sequence shown here is derived from an EMBL/GenBank/DDBJ whole genome shotgun (WGS) entry which is preliminary data.</text>
</comment>
<dbReference type="Gene3D" id="3.80.10.10">
    <property type="entry name" value="Ribonuclease Inhibitor"/>
    <property type="match status" value="1"/>
</dbReference>
<dbReference type="GO" id="GO:0004674">
    <property type="term" value="F:protein serine/threonine kinase activity"/>
    <property type="evidence" value="ECO:0007669"/>
    <property type="project" value="UniProtKB-KW"/>
</dbReference>
<keyword evidence="17 23" id="KW-0675">Receptor</keyword>
<gene>
    <name evidence="23" type="ORF">SHERM_01109</name>
</gene>
<keyword evidence="14" id="KW-0067">ATP-binding</keyword>
<evidence type="ECO:0000256" key="3">
    <source>
        <dbReference type="ARBA" id="ARBA00012513"/>
    </source>
</evidence>
<keyword evidence="6" id="KW-0597">Phosphoprotein</keyword>
<proteinExistence type="inferred from homology"/>
<evidence type="ECO:0000256" key="16">
    <source>
        <dbReference type="ARBA" id="ARBA00023136"/>
    </source>
</evidence>
<keyword evidence="4" id="KW-1003">Cell membrane</keyword>
<sequence length="189" mass="20843">MMFSCVVELRNGFFWGCIGILVPLLVLLIRPSIALCHDGIYLLELKKTILDPFNILANWSPYDETPCNWTGVNCTLDNFDHSPVVRSLNLSSQNLSGTLNSWIGSLAYLTFLDLSFNEFTGSFPKETGSCSLLEILKANSNEFSGEIPASLGYLSRLTSLNICNNQLSGPIPEEFGKLASLVEFVGVHE</sequence>
<dbReference type="GO" id="GO:0005524">
    <property type="term" value="F:ATP binding"/>
    <property type="evidence" value="ECO:0007669"/>
    <property type="project" value="UniProtKB-KW"/>
</dbReference>
<dbReference type="FunFam" id="3.80.10.10:FF:000430">
    <property type="entry name" value="Leucine-rich repeat receptor-like protein kinase PEPR1"/>
    <property type="match status" value="1"/>
</dbReference>
<evidence type="ECO:0000256" key="14">
    <source>
        <dbReference type="ARBA" id="ARBA00022840"/>
    </source>
</evidence>
<keyword evidence="8" id="KW-0808">Transferase</keyword>
<evidence type="ECO:0000256" key="13">
    <source>
        <dbReference type="ARBA" id="ARBA00022777"/>
    </source>
</evidence>
<evidence type="ECO:0000256" key="20">
    <source>
        <dbReference type="ARBA" id="ARBA00048679"/>
    </source>
</evidence>
<keyword evidence="5" id="KW-0723">Serine/threonine-protein kinase</keyword>
<keyword evidence="11" id="KW-0677">Repeat</keyword>
<keyword evidence="10" id="KW-0732">Signal</keyword>
<evidence type="ECO:0000259" key="22">
    <source>
        <dbReference type="Pfam" id="PF08263"/>
    </source>
</evidence>
<evidence type="ECO:0000256" key="17">
    <source>
        <dbReference type="ARBA" id="ARBA00023170"/>
    </source>
</evidence>
<keyword evidence="18" id="KW-0325">Glycoprotein</keyword>
<evidence type="ECO:0000256" key="19">
    <source>
        <dbReference type="ARBA" id="ARBA00047899"/>
    </source>
</evidence>
<evidence type="ECO:0000256" key="21">
    <source>
        <dbReference type="SAM" id="Phobius"/>
    </source>
</evidence>
<organism evidence="23 24">
    <name type="scientific">Striga hermonthica</name>
    <name type="common">Purple witchweed</name>
    <name type="synonym">Buchnera hermonthica</name>
    <dbReference type="NCBI Taxonomy" id="68872"/>
    <lineage>
        <taxon>Eukaryota</taxon>
        <taxon>Viridiplantae</taxon>
        <taxon>Streptophyta</taxon>
        <taxon>Embryophyta</taxon>
        <taxon>Tracheophyta</taxon>
        <taxon>Spermatophyta</taxon>
        <taxon>Magnoliopsida</taxon>
        <taxon>eudicotyledons</taxon>
        <taxon>Gunneridae</taxon>
        <taxon>Pentapetalae</taxon>
        <taxon>asterids</taxon>
        <taxon>lamiids</taxon>
        <taxon>Lamiales</taxon>
        <taxon>Orobanchaceae</taxon>
        <taxon>Buchnereae</taxon>
        <taxon>Striga</taxon>
    </lineage>
</organism>
<evidence type="ECO:0000256" key="7">
    <source>
        <dbReference type="ARBA" id="ARBA00022614"/>
    </source>
</evidence>
<dbReference type="InterPro" id="IPR001611">
    <property type="entry name" value="Leu-rich_rpt"/>
</dbReference>
<evidence type="ECO:0000256" key="18">
    <source>
        <dbReference type="ARBA" id="ARBA00023180"/>
    </source>
</evidence>
<comment type="subcellular location">
    <subcellularLocation>
        <location evidence="1">Cell membrane</location>
        <topology evidence="1">Single-pass type I membrane protein</topology>
    </subcellularLocation>
</comment>
<evidence type="ECO:0000256" key="2">
    <source>
        <dbReference type="ARBA" id="ARBA00009592"/>
    </source>
</evidence>
<evidence type="ECO:0000256" key="5">
    <source>
        <dbReference type="ARBA" id="ARBA00022527"/>
    </source>
</evidence>
<accession>A0A9N7R8A4</accession>
<dbReference type="Proteomes" id="UP001153555">
    <property type="component" value="Unassembled WGS sequence"/>
</dbReference>
<evidence type="ECO:0000256" key="15">
    <source>
        <dbReference type="ARBA" id="ARBA00022989"/>
    </source>
</evidence>
<comment type="catalytic activity">
    <reaction evidence="19">
        <text>L-threonyl-[protein] + ATP = O-phospho-L-threonyl-[protein] + ADP + H(+)</text>
        <dbReference type="Rhea" id="RHEA:46608"/>
        <dbReference type="Rhea" id="RHEA-COMP:11060"/>
        <dbReference type="Rhea" id="RHEA-COMP:11605"/>
        <dbReference type="ChEBI" id="CHEBI:15378"/>
        <dbReference type="ChEBI" id="CHEBI:30013"/>
        <dbReference type="ChEBI" id="CHEBI:30616"/>
        <dbReference type="ChEBI" id="CHEBI:61977"/>
        <dbReference type="ChEBI" id="CHEBI:456216"/>
        <dbReference type="EC" id="2.7.11.1"/>
    </reaction>
</comment>
<evidence type="ECO:0000313" key="24">
    <source>
        <dbReference type="Proteomes" id="UP001153555"/>
    </source>
</evidence>
<dbReference type="Pfam" id="PF00560">
    <property type="entry name" value="LRR_1"/>
    <property type="match status" value="3"/>
</dbReference>
<dbReference type="Pfam" id="PF08263">
    <property type="entry name" value="LRRNT_2"/>
    <property type="match status" value="1"/>
</dbReference>
<dbReference type="EMBL" id="CACSLK010016925">
    <property type="protein sequence ID" value="CAA0818246.1"/>
    <property type="molecule type" value="Genomic_DNA"/>
</dbReference>
<dbReference type="OrthoDB" id="2105857at2759"/>
<evidence type="ECO:0000256" key="4">
    <source>
        <dbReference type="ARBA" id="ARBA00022475"/>
    </source>
</evidence>
<keyword evidence="16 21" id="KW-0472">Membrane</keyword>
<keyword evidence="24" id="KW-1185">Reference proteome</keyword>
<keyword evidence="7" id="KW-0433">Leucine-rich repeat</keyword>
<evidence type="ECO:0000313" key="23">
    <source>
        <dbReference type="EMBL" id="CAA0818246.1"/>
    </source>
</evidence>
<dbReference type="InterPro" id="IPR013210">
    <property type="entry name" value="LRR_N_plant-typ"/>
</dbReference>
<feature type="domain" description="Leucine-rich repeat-containing N-terminal plant-type" evidence="22">
    <location>
        <begin position="38"/>
        <end position="75"/>
    </location>
</feature>
<keyword evidence="9 21" id="KW-0812">Transmembrane</keyword>
<dbReference type="AlphaFoldDB" id="A0A9N7R8A4"/>
<dbReference type="EC" id="2.7.11.1" evidence="3"/>